<comment type="caution">
    <text evidence="1">The sequence shown here is derived from an EMBL/GenBank/DDBJ whole genome shotgun (WGS) entry which is preliminary data.</text>
</comment>
<dbReference type="EMBL" id="BPLR01005242">
    <property type="protein sequence ID" value="GIY00962.1"/>
    <property type="molecule type" value="Genomic_DNA"/>
</dbReference>
<protein>
    <submittedName>
        <fullName evidence="1">Uncharacterized protein</fullName>
    </submittedName>
</protein>
<evidence type="ECO:0000313" key="1">
    <source>
        <dbReference type="EMBL" id="GIY00962.1"/>
    </source>
</evidence>
<evidence type="ECO:0000313" key="2">
    <source>
        <dbReference type="Proteomes" id="UP001054945"/>
    </source>
</evidence>
<sequence>MSKRQKRTSMQMYQLLSINHLKVNRLQKSVDTLPYIPTLLADIYVEKEKLTTFQQRQLPFPHWNRCRVNPISSRVRFPGCETCCWVTKDGITSKGDSTELQGRSELPVTAKVSFTCRQK</sequence>
<accession>A0AAV4PYH2</accession>
<proteinExistence type="predicted"/>
<gene>
    <name evidence="1" type="ORF">CEXT_606031</name>
</gene>
<name>A0AAV4PYH2_CAEEX</name>
<keyword evidence="2" id="KW-1185">Reference proteome</keyword>
<organism evidence="1 2">
    <name type="scientific">Caerostris extrusa</name>
    <name type="common">Bark spider</name>
    <name type="synonym">Caerostris bankana</name>
    <dbReference type="NCBI Taxonomy" id="172846"/>
    <lineage>
        <taxon>Eukaryota</taxon>
        <taxon>Metazoa</taxon>
        <taxon>Ecdysozoa</taxon>
        <taxon>Arthropoda</taxon>
        <taxon>Chelicerata</taxon>
        <taxon>Arachnida</taxon>
        <taxon>Araneae</taxon>
        <taxon>Araneomorphae</taxon>
        <taxon>Entelegynae</taxon>
        <taxon>Araneoidea</taxon>
        <taxon>Araneidae</taxon>
        <taxon>Caerostris</taxon>
    </lineage>
</organism>
<dbReference type="Proteomes" id="UP001054945">
    <property type="component" value="Unassembled WGS sequence"/>
</dbReference>
<dbReference type="AlphaFoldDB" id="A0AAV4PYH2"/>
<reference evidence="1 2" key="1">
    <citation type="submission" date="2021-06" db="EMBL/GenBank/DDBJ databases">
        <title>Caerostris extrusa draft genome.</title>
        <authorList>
            <person name="Kono N."/>
            <person name="Arakawa K."/>
        </authorList>
    </citation>
    <scope>NUCLEOTIDE SEQUENCE [LARGE SCALE GENOMIC DNA]</scope>
</reference>